<dbReference type="Gene3D" id="2.30.30.40">
    <property type="entry name" value="SH3 Domains"/>
    <property type="match status" value="1"/>
</dbReference>
<dbReference type="InterPro" id="IPR001478">
    <property type="entry name" value="PDZ"/>
</dbReference>
<feature type="region of interest" description="Disordered" evidence="3">
    <location>
        <begin position="1173"/>
        <end position="1194"/>
    </location>
</feature>
<feature type="compositionally biased region" description="Basic and acidic residues" evidence="3">
    <location>
        <begin position="1"/>
        <end position="10"/>
    </location>
</feature>
<keyword evidence="6" id="KW-1185">Reference proteome</keyword>
<dbReference type="GO" id="GO:0050839">
    <property type="term" value="F:cell adhesion molecule binding"/>
    <property type="evidence" value="ECO:0007669"/>
    <property type="project" value="TreeGrafter"/>
</dbReference>
<feature type="compositionally biased region" description="Basic and acidic residues" evidence="3">
    <location>
        <begin position="1184"/>
        <end position="1194"/>
    </location>
</feature>
<dbReference type="Proteomes" id="UP000594262">
    <property type="component" value="Unplaced"/>
</dbReference>
<sequence length="1214" mass="138462">MSRDQQHEEEGEKEEIENDSFVDVSGRTLSFIKTGGSPPRASPTRKRRSALSNIKHMKFVRQKSSSIEKEDEPNDTDKSTDQMPIIKSSSFRTHKPSPAPRYAIRTYSHTLNQSSRVCRADSFGASAVPRRLRSITNVNSDGEQVKTRRISTPELVNRRQMLRQKSMESLEQLKTFKGAIASRQQIDNSILSVNSNLDESRASTTAPNNVRPTKTITNFLRKISINSKSKHPVPSSPPKNRLLDDRETLISERDKVLEEWSESAKKCEELIDELDITLTELMAVKDDRDKQQERLNQLLQFYQSNLDEKDLEIEDLQTKIIELTELRFTLKKERDDYLKQRTDEAKISYQLARQIHEMMTEIEESNMEIEETKVICNQLHSQVSHLVTNIEKQDQLTMLILDTMVPINNNPHPSTPDDGPNKAVLNDVTGPDDVTKERDQLRNELDRIRKLLEMSSKNKHMSINFGDDNVAKKLIRTGSLNENVGFGMSETDNDNVFITDQDKILGSNKALNKLHNQYEQYEDIAICIDTFDSRTGLKLDNAYDEPRVMVCDVTKQLEDKWNIRKSDRILSVNGTSVHQGDKKVVEKLFKETVGRTISLVLRREKMCVMKELTDVEVNYGKQNDLGLQFQLSVKYINTENRDLFTGLENIHNGDVITKINSQDIDSILSAVIKKLAKKSNNKITYRIRRGDGMSAPVDSLPYIPRQNKSKQVSQSKSFSSITSSITPRKSTNESSAARNLINDISSKLPFRANSDAASTVPRQQNGSRVPTFRASFHGFSNIPPHQPPPPRFTKQKTSNLPSITIETPTNTEKENDKRDRLYSPERSNSFENFTQKIFADSNTPFDSANNKMNNFPTNENSENIEPPHRHSLYRPSPRIRRIEDEFAVTDRATRQYKSKSLYLEVLNRRSFAAPITLDDPPEPHLTGDINNRISLHADTLSSQQTLRNISGYATLPRKYKKKPSKKKATKSIRLAKSEDEKLGIKICGGNKVGIFISDILPGSAAAHSNLKVGDRIINMNSLDLTRATLDFATRVMMSNIKSTKVRMQLQEHENYLDVVQNSYAESLYVRTLHSYNATNLNEMSFKAGDILHITDTRYNFDEDNMTWTWYGARKVSSSKQTEGEIPAIEGFDGTKEVTEKEAHAHMSTSRNPLRRLSKSAQDLKRRFFGKKSSLRRRNTAGSSKIERAHHNNGIEDPVKRSSFYEILLEDPIRI</sequence>
<proteinExistence type="predicted"/>
<evidence type="ECO:0000256" key="2">
    <source>
        <dbReference type="SAM" id="Coils"/>
    </source>
</evidence>
<dbReference type="GO" id="GO:0005886">
    <property type="term" value="C:plasma membrane"/>
    <property type="evidence" value="ECO:0007669"/>
    <property type="project" value="TreeGrafter"/>
</dbReference>
<dbReference type="InterPro" id="IPR036034">
    <property type="entry name" value="PDZ_sf"/>
</dbReference>
<dbReference type="OrthoDB" id="418634at2759"/>
<dbReference type="RefSeq" id="XP_066912470.1">
    <property type="nucleotide sequence ID" value="XM_067056369.1"/>
</dbReference>
<name>A0A7M5X9Z7_9CNID</name>
<evidence type="ECO:0000259" key="4">
    <source>
        <dbReference type="PROSITE" id="PS50106"/>
    </source>
</evidence>
<organism evidence="5 6">
    <name type="scientific">Clytia hemisphaerica</name>
    <dbReference type="NCBI Taxonomy" id="252671"/>
    <lineage>
        <taxon>Eukaryota</taxon>
        <taxon>Metazoa</taxon>
        <taxon>Cnidaria</taxon>
        <taxon>Hydrozoa</taxon>
        <taxon>Hydroidolina</taxon>
        <taxon>Leptothecata</taxon>
        <taxon>Obeliida</taxon>
        <taxon>Clytiidae</taxon>
        <taxon>Clytia</taxon>
    </lineage>
</organism>
<feature type="compositionally biased region" description="Polar residues" evidence="3">
    <location>
        <begin position="727"/>
        <end position="736"/>
    </location>
</feature>
<evidence type="ECO:0000256" key="1">
    <source>
        <dbReference type="ARBA" id="ARBA00022443"/>
    </source>
</evidence>
<dbReference type="GeneID" id="136799652"/>
<keyword evidence="2" id="KW-0175">Coiled coil</keyword>
<dbReference type="SUPFAM" id="SSF50156">
    <property type="entry name" value="PDZ domain-like"/>
    <property type="match status" value="2"/>
</dbReference>
<feature type="compositionally biased region" description="Basic residues" evidence="3">
    <location>
        <begin position="43"/>
        <end position="61"/>
    </location>
</feature>
<feature type="region of interest" description="Disordered" evidence="3">
    <location>
        <begin position="696"/>
        <end position="736"/>
    </location>
</feature>
<dbReference type="InterPro" id="IPR001452">
    <property type="entry name" value="SH3_domain"/>
</dbReference>
<dbReference type="AlphaFoldDB" id="A0A7M5X9Z7"/>
<feature type="region of interest" description="Disordered" evidence="3">
    <location>
        <begin position="802"/>
        <end position="824"/>
    </location>
</feature>
<evidence type="ECO:0000313" key="6">
    <source>
        <dbReference type="Proteomes" id="UP000594262"/>
    </source>
</evidence>
<dbReference type="SMART" id="SM00228">
    <property type="entry name" value="PDZ"/>
    <property type="match status" value="3"/>
</dbReference>
<reference evidence="5" key="1">
    <citation type="submission" date="2021-01" db="UniProtKB">
        <authorList>
            <consortium name="EnsemblMetazoa"/>
        </authorList>
    </citation>
    <scope>IDENTIFICATION</scope>
</reference>
<dbReference type="Pfam" id="PF00595">
    <property type="entry name" value="PDZ"/>
    <property type="match status" value="1"/>
</dbReference>
<dbReference type="GO" id="GO:0005923">
    <property type="term" value="C:bicellular tight junction"/>
    <property type="evidence" value="ECO:0007669"/>
    <property type="project" value="TreeGrafter"/>
</dbReference>
<evidence type="ECO:0000313" key="5">
    <source>
        <dbReference type="EnsemblMetazoa" id="CLYHEMP020268.1"/>
    </source>
</evidence>
<dbReference type="RefSeq" id="XP_066912471.1">
    <property type="nucleotide sequence ID" value="XM_067056370.1"/>
</dbReference>
<dbReference type="PROSITE" id="PS50106">
    <property type="entry name" value="PDZ"/>
    <property type="match status" value="2"/>
</dbReference>
<dbReference type="GO" id="GO:0045216">
    <property type="term" value="P:cell-cell junction organization"/>
    <property type="evidence" value="ECO:0007669"/>
    <property type="project" value="TreeGrafter"/>
</dbReference>
<dbReference type="PANTHER" id="PTHR13865">
    <property type="entry name" value="TIGHT JUNCTION PROTEIN"/>
    <property type="match status" value="1"/>
</dbReference>
<dbReference type="GO" id="GO:0098609">
    <property type="term" value="P:cell-cell adhesion"/>
    <property type="evidence" value="ECO:0007669"/>
    <property type="project" value="TreeGrafter"/>
</dbReference>
<protein>
    <recommendedName>
        <fullName evidence="4">PDZ domain-containing protein</fullName>
    </recommendedName>
</protein>
<accession>A0A7M5X9Z7</accession>
<dbReference type="SUPFAM" id="SSF50044">
    <property type="entry name" value="SH3-domain"/>
    <property type="match status" value="1"/>
</dbReference>
<keyword evidence="1" id="KW-0728">SH3 domain</keyword>
<dbReference type="RefSeq" id="XP_066912469.1">
    <property type="nucleotide sequence ID" value="XM_067056368.1"/>
</dbReference>
<dbReference type="EnsemblMetazoa" id="CLYHEMT020268.1">
    <property type="protein sequence ID" value="CLYHEMP020268.1"/>
    <property type="gene ID" value="CLYHEMG020268"/>
</dbReference>
<feature type="compositionally biased region" description="Low complexity" evidence="3">
    <location>
        <begin position="709"/>
        <end position="726"/>
    </location>
</feature>
<dbReference type="Pfam" id="PF07653">
    <property type="entry name" value="SH3_2"/>
    <property type="match status" value="1"/>
</dbReference>
<feature type="compositionally biased region" description="Basic and acidic residues" evidence="3">
    <location>
        <begin position="811"/>
        <end position="823"/>
    </location>
</feature>
<feature type="domain" description="PDZ" evidence="4">
    <location>
        <begin position="614"/>
        <end position="691"/>
    </location>
</feature>
<dbReference type="Gene3D" id="2.30.42.10">
    <property type="match status" value="1"/>
</dbReference>
<feature type="region of interest" description="Disordered" evidence="3">
    <location>
        <begin position="409"/>
        <end position="437"/>
    </location>
</feature>
<dbReference type="EnsemblMetazoa" id="CLYHEMT020268.2">
    <property type="protein sequence ID" value="CLYHEMP020268.2"/>
    <property type="gene ID" value="CLYHEMG020268"/>
</dbReference>
<feature type="compositionally biased region" description="Acidic residues" evidence="3">
    <location>
        <begin position="11"/>
        <end position="20"/>
    </location>
</feature>
<dbReference type="GO" id="GO:0150105">
    <property type="term" value="P:protein localization to cell-cell junction"/>
    <property type="evidence" value="ECO:0007669"/>
    <property type="project" value="TreeGrafter"/>
</dbReference>
<dbReference type="InterPro" id="IPR036028">
    <property type="entry name" value="SH3-like_dom_sf"/>
</dbReference>
<evidence type="ECO:0000256" key="3">
    <source>
        <dbReference type="SAM" id="MobiDB-lite"/>
    </source>
</evidence>
<dbReference type="PANTHER" id="PTHR13865:SF28">
    <property type="entry name" value="POLYCHAETOID, ISOFORM O"/>
    <property type="match status" value="1"/>
</dbReference>
<feature type="coiled-coil region" evidence="2">
    <location>
        <begin position="239"/>
        <end position="333"/>
    </location>
</feature>
<feature type="domain" description="PDZ" evidence="4">
    <location>
        <begin position="971"/>
        <end position="1051"/>
    </location>
</feature>
<feature type="region of interest" description="Disordered" evidence="3">
    <location>
        <begin position="1"/>
        <end position="100"/>
    </location>
</feature>